<dbReference type="Proteomes" id="UP001138961">
    <property type="component" value="Unassembled WGS sequence"/>
</dbReference>
<comment type="caution">
    <text evidence="1">The sequence shown here is derived from an EMBL/GenBank/DDBJ whole genome shotgun (WGS) entry which is preliminary data.</text>
</comment>
<protein>
    <submittedName>
        <fullName evidence="1">Uncharacterized protein</fullName>
    </submittedName>
</protein>
<sequence>MTDTLNVTDGARTTFAVTRAEALALGYPEAAIAQAEAQASAAAGRAAIRATIDQAVGDTPSIVGTLADVSGILVAGQMARVVALADHASNAADRAELDMLKALAGDADLVQICRDGLAALQAGQARLTASAKGIDTVFAEAMTRSTATAAILAARKEAVA</sequence>
<proteinExistence type="predicted"/>
<evidence type="ECO:0000313" key="1">
    <source>
        <dbReference type="EMBL" id="MCB5198601.1"/>
    </source>
</evidence>
<keyword evidence="2" id="KW-1185">Reference proteome</keyword>
<gene>
    <name evidence="1" type="ORF">LGQ03_05060</name>
</gene>
<organism evidence="1 2">
    <name type="scientific">Loktanella gaetbuli</name>
    <dbReference type="NCBI Taxonomy" id="2881335"/>
    <lineage>
        <taxon>Bacteria</taxon>
        <taxon>Pseudomonadati</taxon>
        <taxon>Pseudomonadota</taxon>
        <taxon>Alphaproteobacteria</taxon>
        <taxon>Rhodobacterales</taxon>
        <taxon>Roseobacteraceae</taxon>
        <taxon>Loktanella</taxon>
    </lineage>
</organism>
<dbReference type="RefSeq" id="WP_226747515.1">
    <property type="nucleotide sequence ID" value="NZ_JAJATZ010000002.1"/>
</dbReference>
<reference evidence="1" key="1">
    <citation type="submission" date="2021-10" db="EMBL/GenBank/DDBJ databases">
        <title>Loktanella gaetbuli sp. nov., isolated from a tidal flat.</title>
        <authorList>
            <person name="Park S."/>
            <person name="Yoon J.-H."/>
        </authorList>
    </citation>
    <scope>NUCLEOTIDE SEQUENCE</scope>
    <source>
        <strain evidence="1">TSTF-M6</strain>
    </source>
</reference>
<name>A0ABS8BSW0_9RHOB</name>
<accession>A0ABS8BSW0</accession>
<evidence type="ECO:0000313" key="2">
    <source>
        <dbReference type="Proteomes" id="UP001138961"/>
    </source>
</evidence>
<dbReference type="EMBL" id="JAJATZ010000002">
    <property type="protein sequence ID" value="MCB5198601.1"/>
    <property type="molecule type" value="Genomic_DNA"/>
</dbReference>